<evidence type="ECO:0000259" key="2">
    <source>
        <dbReference type="Pfam" id="PF01425"/>
    </source>
</evidence>
<evidence type="ECO:0000256" key="1">
    <source>
        <dbReference type="ARBA" id="ARBA00009199"/>
    </source>
</evidence>
<dbReference type="InterPro" id="IPR000120">
    <property type="entry name" value="Amidase"/>
</dbReference>
<dbReference type="InterPro" id="IPR036928">
    <property type="entry name" value="AS_sf"/>
</dbReference>
<name>A0ABN3KRG3_9ACTN</name>
<organism evidence="3 4">
    <name type="scientific">Streptomyces thermolineatus</name>
    <dbReference type="NCBI Taxonomy" id="44033"/>
    <lineage>
        <taxon>Bacteria</taxon>
        <taxon>Bacillati</taxon>
        <taxon>Actinomycetota</taxon>
        <taxon>Actinomycetes</taxon>
        <taxon>Kitasatosporales</taxon>
        <taxon>Streptomycetaceae</taxon>
        <taxon>Streptomyces</taxon>
    </lineage>
</organism>
<dbReference type="PANTHER" id="PTHR11895">
    <property type="entry name" value="TRANSAMIDASE"/>
    <property type="match status" value="1"/>
</dbReference>
<comment type="caution">
    <text evidence="3">The sequence shown here is derived from an EMBL/GenBank/DDBJ whole genome shotgun (WGS) entry which is preliminary data.</text>
</comment>
<sequence length="474" mass="49235">MTMLQQAAAIRSGDLSPVELTEHYLRRIERYDDDLGAYVTVTADRAMDDARRAQELLAGAARHGARGADRGLPPLLGVPVPIKDLTPVPGVRFTAGSAVLARNVARPDTETRVGQLLREAGTVLLGKTNTPEFGLPAYTESAVAPPARTPYDTTRGAGGSSGGAAAAVAAGLAPAAHGSDGGGSIRIPASCCGVVGLKPSRGRVSPGPYGDVSGLAVNGPIARTVRDAAALLDVMAAPTPGDPFPLPPPETSFLSWCDSEPRGLRIARWADPDPPGVTVDPQILAAYEKTSELLERLGHTVVDVPQPLGPHDRDAFTPVWAALAALVPVPDGLEGELQPLSRWLREQGRAVTGVGYARALDAMQRAGRRLGAAVAGYDAVLTPTLAQLPQPVGALRDDADPAADFAAQIAFTPFTAPWNIAGHPAVSLPLHRSAEGLPIGMMLAAQPGGEGVLLQLAAQLETALPWSEHRPPQT</sequence>
<evidence type="ECO:0000313" key="4">
    <source>
        <dbReference type="Proteomes" id="UP001501358"/>
    </source>
</evidence>
<dbReference type="PANTHER" id="PTHR11895:SF7">
    <property type="entry name" value="GLUTAMYL-TRNA(GLN) AMIDOTRANSFERASE SUBUNIT A, MITOCHONDRIAL"/>
    <property type="match status" value="1"/>
</dbReference>
<evidence type="ECO:0000313" key="3">
    <source>
        <dbReference type="EMBL" id="GAA2470063.1"/>
    </source>
</evidence>
<feature type="domain" description="Amidase" evidence="2">
    <location>
        <begin position="19"/>
        <end position="454"/>
    </location>
</feature>
<comment type="similarity">
    <text evidence="1">Belongs to the amidase family.</text>
</comment>
<accession>A0ABN3KRG3</accession>
<dbReference type="InterPro" id="IPR020556">
    <property type="entry name" value="Amidase_CS"/>
</dbReference>
<dbReference type="PROSITE" id="PS00571">
    <property type="entry name" value="AMIDASES"/>
    <property type="match status" value="1"/>
</dbReference>
<dbReference type="Pfam" id="PF01425">
    <property type="entry name" value="Amidase"/>
    <property type="match status" value="1"/>
</dbReference>
<dbReference type="InterPro" id="IPR023631">
    <property type="entry name" value="Amidase_dom"/>
</dbReference>
<dbReference type="Proteomes" id="UP001501358">
    <property type="component" value="Unassembled WGS sequence"/>
</dbReference>
<protein>
    <submittedName>
        <fullName evidence="3">Amidase</fullName>
    </submittedName>
</protein>
<keyword evidence="4" id="KW-1185">Reference proteome</keyword>
<reference evidence="3 4" key="1">
    <citation type="journal article" date="2019" name="Int. J. Syst. Evol. Microbiol.">
        <title>The Global Catalogue of Microorganisms (GCM) 10K type strain sequencing project: providing services to taxonomists for standard genome sequencing and annotation.</title>
        <authorList>
            <consortium name="The Broad Institute Genomics Platform"/>
            <consortium name="The Broad Institute Genome Sequencing Center for Infectious Disease"/>
            <person name="Wu L."/>
            <person name="Ma J."/>
        </authorList>
    </citation>
    <scope>NUCLEOTIDE SEQUENCE [LARGE SCALE GENOMIC DNA]</scope>
    <source>
        <strain evidence="3 4">JCM 6307</strain>
    </source>
</reference>
<dbReference type="Gene3D" id="3.90.1300.10">
    <property type="entry name" value="Amidase signature (AS) domain"/>
    <property type="match status" value="1"/>
</dbReference>
<gene>
    <name evidence="3" type="ORF">GCM10010406_01970</name>
</gene>
<dbReference type="EMBL" id="BAAATA010000001">
    <property type="protein sequence ID" value="GAA2470063.1"/>
    <property type="molecule type" value="Genomic_DNA"/>
</dbReference>
<proteinExistence type="inferred from homology"/>
<dbReference type="SUPFAM" id="SSF75304">
    <property type="entry name" value="Amidase signature (AS) enzymes"/>
    <property type="match status" value="1"/>
</dbReference>